<evidence type="ECO:0000313" key="2">
    <source>
        <dbReference type="Proteomes" id="UP001139031"/>
    </source>
</evidence>
<accession>A0ABS7TNL1</accession>
<keyword evidence="2" id="KW-1185">Reference proteome</keyword>
<dbReference type="RefSeq" id="WP_224191555.1">
    <property type="nucleotide sequence ID" value="NZ_JAIRAU010000008.1"/>
</dbReference>
<dbReference type="EMBL" id="JAIRAU010000008">
    <property type="protein sequence ID" value="MBZ5709790.1"/>
    <property type="molecule type" value="Genomic_DNA"/>
</dbReference>
<organism evidence="1 2">
    <name type="scientific">Nannocystis pusilla</name>
    <dbReference type="NCBI Taxonomy" id="889268"/>
    <lineage>
        <taxon>Bacteria</taxon>
        <taxon>Pseudomonadati</taxon>
        <taxon>Myxococcota</taxon>
        <taxon>Polyangia</taxon>
        <taxon>Nannocystales</taxon>
        <taxon>Nannocystaceae</taxon>
        <taxon>Nannocystis</taxon>
    </lineage>
</organism>
<protein>
    <submittedName>
        <fullName evidence="1">Uncharacterized protein</fullName>
    </submittedName>
</protein>
<comment type="caution">
    <text evidence="1">The sequence shown here is derived from an EMBL/GenBank/DDBJ whole genome shotgun (WGS) entry which is preliminary data.</text>
</comment>
<reference evidence="1" key="1">
    <citation type="submission" date="2021-08" db="EMBL/GenBank/DDBJ databases">
        <authorList>
            <person name="Stevens D.C."/>
        </authorList>
    </citation>
    <scope>NUCLEOTIDE SEQUENCE</scope>
    <source>
        <strain evidence="1">DSM 53165</strain>
    </source>
</reference>
<evidence type="ECO:0000313" key="1">
    <source>
        <dbReference type="EMBL" id="MBZ5709790.1"/>
    </source>
</evidence>
<dbReference type="Proteomes" id="UP001139031">
    <property type="component" value="Unassembled WGS sequence"/>
</dbReference>
<proteinExistence type="predicted"/>
<name>A0ABS7TNL1_9BACT</name>
<sequence>MHAGRLAAAFARVDADGVFPGREQLHARLLADQLDVAAAMGDREAAMRWIERIPADSETPHLTLEHMQSMQRWRDCSVATRS</sequence>
<gene>
    <name evidence="1" type="ORF">K7C98_11040</name>
</gene>